<comment type="caution">
    <text evidence="4">The sequence shown here is derived from an EMBL/GenBank/DDBJ whole genome shotgun (WGS) entry which is preliminary data.</text>
</comment>
<keyword evidence="4" id="KW-0808">Transferase</keyword>
<keyword evidence="1" id="KW-1133">Transmembrane helix</keyword>
<dbReference type="InterPro" id="IPR000160">
    <property type="entry name" value="GGDEF_dom"/>
</dbReference>
<evidence type="ECO:0000313" key="4">
    <source>
        <dbReference type="EMBL" id="MFJ3046502.1"/>
    </source>
</evidence>
<accession>A0ABW8EZP0</accession>
<dbReference type="PROSITE" id="PS50887">
    <property type="entry name" value="GGDEF"/>
    <property type="match status" value="1"/>
</dbReference>
<feature type="transmembrane region" description="Helical" evidence="1">
    <location>
        <begin position="295"/>
        <end position="313"/>
    </location>
</feature>
<dbReference type="RefSeq" id="WP_402700621.1">
    <property type="nucleotide sequence ID" value="NZ_JBIUZV010000005.1"/>
</dbReference>
<dbReference type="Pfam" id="PF00990">
    <property type="entry name" value="GGDEF"/>
    <property type="match status" value="1"/>
</dbReference>
<dbReference type="Pfam" id="PF00672">
    <property type="entry name" value="HAMP"/>
    <property type="match status" value="1"/>
</dbReference>
<dbReference type="GO" id="GO:0052621">
    <property type="term" value="F:diguanylate cyclase activity"/>
    <property type="evidence" value="ECO:0007669"/>
    <property type="project" value="UniProtKB-EC"/>
</dbReference>
<dbReference type="NCBIfam" id="TIGR00254">
    <property type="entry name" value="GGDEF"/>
    <property type="match status" value="1"/>
</dbReference>
<dbReference type="SUPFAM" id="SSF103190">
    <property type="entry name" value="Sensory domain-like"/>
    <property type="match status" value="1"/>
</dbReference>
<dbReference type="EMBL" id="JBIUZV010000005">
    <property type="protein sequence ID" value="MFJ3046502.1"/>
    <property type="molecule type" value="Genomic_DNA"/>
</dbReference>
<dbReference type="Proteomes" id="UP001617427">
    <property type="component" value="Unassembled WGS sequence"/>
</dbReference>
<dbReference type="SUPFAM" id="SSF55073">
    <property type="entry name" value="Nucleotide cyclase"/>
    <property type="match status" value="1"/>
</dbReference>
<feature type="domain" description="HAMP" evidence="2">
    <location>
        <begin position="311"/>
        <end position="364"/>
    </location>
</feature>
<dbReference type="InterPro" id="IPR029151">
    <property type="entry name" value="Sensor-like_sf"/>
</dbReference>
<reference evidence="4 5" key="1">
    <citation type="submission" date="2024-10" db="EMBL/GenBank/DDBJ databases">
        <title>The Natural Products Discovery Center: Release of the First 8490 Sequenced Strains for Exploring Actinobacteria Biosynthetic Diversity.</title>
        <authorList>
            <person name="Kalkreuter E."/>
            <person name="Kautsar S.A."/>
            <person name="Yang D."/>
            <person name="Bader C.D."/>
            <person name="Teijaro C.N."/>
            <person name="Fluegel L."/>
            <person name="Davis C.M."/>
            <person name="Simpson J.R."/>
            <person name="Lauterbach L."/>
            <person name="Steele A.D."/>
            <person name="Gui C."/>
            <person name="Meng S."/>
            <person name="Li G."/>
            <person name="Viehrig K."/>
            <person name="Ye F."/>
            <person name="Su P."/>
            <person name="Kiefer A.F."/>
            <person name="Nichols A."/>
            <person name="Cepeda A.J."/>
            <person name="Yan W."/>
            <person name="Fan B."/>
            <person name="Jiang Y."/>
            <person name="Adhikari A."/>
            <person name="Zheng C.-J."/>
            <person name="Schuster L."/>
            <person name="Cowan T.M."/>
            <person name="Smanski M.J."/>
            <person name="Chevrette M.G."/>
            <person name="De Carvalho L.P.S."/>
            <person name="Shen B."/>
        </authorList>
    </citation>
    <scope>NUCLEOTIDE SEQUENCE [LARGE SCALE GENOMIC DNA]</scope>
    <source>
        <strain evidence="4 5">NPDC087045</strain>
    </source>
</reference>
<protein>
    <submittedName>
        <fullName evidence="4">Diguanylate cyclase domain-containing protein</fullName>
        <ecNumber evidence="4">2.7.7.65</ecNumber>
    </submittedName>
</protein>
<dbReference type="InterPro" id="IPR029787">
    <property type="entry name" value="Nucleotide_cyclase"/>
</dbReference>
<sequence>MKIKRFTNSLLTRLVLVGIAIIVSTAIARYYFLVNFLETDQNIVAAERQGTIAGYLAQDIGYHIEERRSFLERLAAQMPPALLHDQAAAREWLRERYELQPLLAQHLFVADNTGSIVVDYPAMKNRSTLSLASDPDYKHALTGTAVIGEPLLSPASETPALTILVPVKDAGGKVTGVLGGINELNAPGFLTQLQRGRLGPSGGYQLISPARRLVITANDPLLVLTPLPAMGADPMLDRALTGFRGNGVGPNASGVDEIKGFASVPGTDWFVTASLPLASALPAVSRMRHMVTRGGLIQGAVIFLIIALAYLWFFRPLRRAADLADKMTRGEIPLSPLPVVRRDEVGYLTMAFNGLLARLKLHQSELQHQAHHDVLTGLPNRMMLAERMQQALARALFEQNGIALLFLDLDGFKPINDSLGHKAGDLVLQEVARRLRQVARHSDTLARVGGDEFVLLATDLGAPLENGARALAEKCIATVSEPLVLGQKEYQLGVSIGIAVCDGRCDADSLLQAADQAMYSAKASGRGCYVIAPAGMGCSHAIVNAPAGTGKTNRPAGSAHS</sequence>
<name>A0ABW8EZP0_9BURK</name>
<dbReference type="PANTHER" id="PTHR46663">
    <property type="entry name" value="DIGUANYLATE CYCLASE DGCT-RELATED"/>
    <property type="match status" value="1"/>
</dbReference>
<evidence type="ECO:0000259" key="2">
    <source>
        <dbReference type="PROSITE" id="PS50885"/>
    </source>
</evidence>
<feature type="domain" description="GGDEF" evidence="3">
    <location>
        <begin position="400"/>
        <end position="534"/>
    </location>
</feature>
<dbReference type="PANTHER" id="PTHR46663:SF2">
    <property type="entry name" value="GGDEF DOMAIN-CONTAINING PROTEIN"/>
    <property type="match status" value="1"/>
</dbReference>
<evidence type="ECO:0000313" key="5">
    <source>
        <dbReference type="Proteomes" id="UP001617427"/>
    </source>
</evidence>
<dbReference type="PROSITE" id="PS50885">
    <property type="entry name" value="HAMP"/>
    <property type="match status" value="1"/>
</dbReference>
<dbReference type="Gene3D" id="3.30.70.270">
    <property type="match status" value="1"/>
</dbReference>
<dbReference type="Gene3D" id="3.30.450.20">
    <property type="entry name" value="PAS domain"/>
    <property type="match status" value="1"/>
</dbReference>
<dbReference type="CDD" id="cd06225">
    <property type="entry name" value="HAMP"/>
    <property type="match status" value="1"/>
</dbReference>
<keyword evidence="4" id="KW-0548">Nucleotidyltransferase</keyword>
<feature type="transmembrane region" description="Helical" evidence="1">
    <location>
        <begin position="12"/>
        <end position="32"/>
    </location>
</feature>
<dbReference type="EC" id="2.7.7.65" evidence="4"/>
<organism evidence="4 5">
    <name type="scientific">Herbaspirillum chlorophenolicum</name>
    <dbReference type="NCBI Taxonomy" id="211589"/>
    <lineage>
        <taxon>Bacteria</taxon>
        <taxon>Pseudomonadati</taxon>
        <taxon>Pseudomonadota</taxon>
        <taxon>Betaproteobacteria</taxon>
        <taxon>Burkholderiales</taxon>
        <taxon>Oxalobacteraceae</taxon>
        <taxon>Herbaspirillum</taxon>
    </lineage>
</organism>
<dbReference type="SMART" id="SM00267">
    <property type="entry name" value="GGDEF"/>
    <property type="match status" value="1"/>
</dbReference>
<keyword evidence="5" id="KW-1185">Reference proteome</keyword>
<dbReference type="SUPFAM" id="SSF158472">
    <property type="entry name" value="HAMP domain-like"/>
    <property type="match status" value="1"/>
</dbReference>
<dbReference type="CDD" id="cd18773">
    <property type="entry name" value="PDC1_HK_sensor"/>
    <property type="match status" value="1"/>
</dbReference>
<evidence type="ECO:0000259" key="3">
    <source>
        <dbReference type="PROSITE" id="PS50887"/>
    </source>
</evidence>
<dbReference type="InterPro" id="IPR003660">
    <property type="entry name" value="HAMP_dom"/>
</dbReference>
<dbReference type="CDD" id="cd18774">
    <property type="entry name" value="PDC2_HK_sensor"/>
    <property type="match status" value="1"/>
</dbReference>
<proteinExistence type="predicted"/>
<keyword evidence="1" id="KW-0812">Transmembrane</keyword>
<keyword evidence="1" id="KW-0472">Membrane</keyword>
<dbReference type="InterPro" id="IPR052163">
    <property type="entry name" value="DGC-Regulatory_Protein"/>
</dbReference>
<evidence type="ECO:0000256" key="1">
    <source>
        <dbReference type="SAM" id="Phobius"/>
    </source>
</evidence>
<gene>
    <name evidence="4" type="ORF">ACIPEN_11780</name>
</gene>
<dbReference type="CDD" id="cd01949">
    <property type="entry name" value="GGDEF"/>
    <property type="match status" value="1"/>
</dbReference>
<dbReference type="InterPro" id="IPR043128">
    <property type="entry name" value="Rev_trsase/Diguanyl_cyclase"/>
</dbReference>
<dbReference type="Gene3D" id="6.10.340.10">
    <property type="match status" value="1"/>
</dbReference>